<feature type="region of interest" description="Disordered" evidence="8">
    <location>
        <begin position="115"/>
        <end position="137"/>
    </location>
</feature>
<keyword evidence="2" id="KW-0699">rRNA-binding</keyword>
<dbReference type="InterPro" id="IPR001014">
    <property type="entry name" value="Ribosomal_uL23_CS"/>
</dbReference>
<evidence type="ECO:0000256" key="6">
    <source>
        <dbReference type="ARBA" id="ARBA00035287"/>
    </source>
</evidence>
<dbReference type="Proteomes" id="UP001255856">
    <property type="component" value="Unassembled WGS sequence"/>
</dbReference>
<feature type="compositionally biased region" description="Acidic residues" evidence="8">
    <location>
        <begin position="232"/>
        <end position="247"/>
    </location>
</feature>
<protein>
    <recommendedName>
        <fullName evidence="6">Large ribosomal subunit protein uL23c</fullName>
    </recommendedName>
</protein>
<feature type="region of interest" description="Disordered" evidence="8">
    <location>
        <begin position="582"/>
        <end position="636"/>
    </location>
</feature>
<evidence type="ECO:0000256" key="7">
    <source>
        <dbReference type="RuleBase" id="RU003934"/>
    </source>
</evidence>
<evidence type="ECO:0000256" key="2">
    <source>
        <dbReference type="ARBA" id="ARBA00022730"/>
    </source>
</evidence>
<comment type="similarity">
    <text evidence="1 7">Belongs to the universal ribosomal protein uL23 family.</text>
</comment>
<dbReference type="PROSITE" id="PS00050">
    <property type="entry name" value="RIBOSOMAL_L23"/>
    <property type="match status" value="1"/>
</dbReference>
<sequence>MGVRGQPLTVTLPVDGIIDLDVLCWGLTGLGFEVDNRVEAPDAQEPAQDSASLREIAQKTAQAAELASTALEKLLELHTNHPAQGMLASAASAAAAAAVKLLGAESEVYAAADEGAAAEHAHDHHHEHDHQHDSEDPCGCNDCQESYKAQEAFDRPDIAAGVRCSTGRLRVMDGHRELVCSWYQAEDSDTITLTPVLKPVDGPMMAITFVIKATASEAELILKELLEHAAVDDPDEDGEEEEEASDVNEEKEASDVNEEGEVPTESPAAADDSPKAPRTPPPEPAPTSAPPTKPSARLTPVLSWREVRGGAPELQGALDALPEGALAVVSWHADWVPACSATEAALAQRAPPGVQALLRVRIEATPANRALALKRVAALPQARRAGSKLVLRSGASFPALSLLAAPAMQGPLVEGSDALHLLHEALATALDTGLATLVNGSLGHDHASDNAEVAALTKGAKQLLETVRATADGGRPAVICWAPGDWSQTLATTFAPELHGLVRLVTANLETPAVQTLFAGLRLRRAPCVQVFAGGKEVLRQAHEPLLPALLRWACVVALRAQAGESEDAFLPIAALTPPPQAAAAAAPSGDDAKAPKPQAAAPTTPSEDPAAPAEGQASVFDPPDPKLAKPGYTKRLPNGETVHYFPKMPCDKSKALKAAKAVKKSQIAKTRKPRYSVTFRRPKTFKRTRDPKYPRVSVLKQPRLDAFGIIKYPLTTESALKKIEDHNTLVFIVDIRANKHQIKEAVSKLYDIQTRKVNTLIRPDGEKKAYIRLTSDFDALDVANKIGII</sequence>
<keyword evidence="3" id="KW-0694">RNA-binding</keyword>
<feature type="domain" description="Large ribosomal subunit protein uL23 N-terminal" evidence="9">
    <location>
        <begin position="653"/>
        <end position="699"/>
    </location>
</feature>
<evidence type="ECO:0000256" key="5">
    <source>
        <dbReference type="ARBA" id="ARBA00023274"/>
    </source>
</evidence>
<evidence type="ECO:0000259" key="9">
    <source>
        <dbReference type="Pfam" id="PF03939"/>
    </source>
</evidence>
<dbReference type="Pfam" id="PF00276">
    <property type="entry name" value="Ribosomal_L23"/>
    <property type="match status" value="1"/>
</dbReference>
<evidence type="ECO:0000256" key="8">
    <source>
        <dbReference type="SAM" id="MobiDB-lite"/>
    </source>
</evidence>
<feature type="compositionally biased region" description="Basic and acidic residues" evidence="8">
    <location>
        <begin position="117"/>
        <end position="135"/>
    </location>
</feature>
<comment type="caution">
    <text evidence="10">The sequence shown here is derived from an EMBL/GenBank/DDBJ whole genome shotgun (WGS) entry which is preliminary data.</text>
</comment>
<evidence type="ECO:0000313" key="10">
    <source>
        <dbReference type="EMBL" id="KAK2076092.1"/>
    </source>
</evidence>
<dbReference type="InterPro" id="IPR012678">
    <property type="entry name" value="Ribosomal_uL23/eL15/eS24_sf"/>
</dbReference>
<dbReference type="NCBIfam" id="NF011118">
    <property type="entry name" value="PRK14548.1"/>
    <property type="match status" value="1"/>
</dbReference>
<dbReference type="SUPFAM" id="SSF54189">
    <property type="entry name" value="Ribosomal proteins S24e, L23 and L15e"/>
    <property type="match status" value="1"/>
</dbReference>
<dbReference type="GO" id="GO:0009644">
    <property type="term" value="P:response to high light intensity"/>
    <property type="evidence" value="ECO:0007669"/>
    <property type="project" value="UniProtKB-ARBA"/>
</dbReference>
<evidence type="ECO:0000256" key="3">
    <source>
        <dbReference type="ARBA" id="ARBA00022884"/>
    </source>
</evidence>
<dbReference type="Pfam" id="PF03939">
    <property type="entry name" value="Ribosomal_L23eN"/>
    <property type="match status" value="1"/>
</dbReference>
<dbReference type="InterPro" id="IPR013025">
    <property type="entry name" value="Ribosomal_uL23-like"/>
</dbReference>
<proteinExistence type="inferred from homology"/>
<dbReference type="GO" id="GO:0006412">
    <property type="term" value="P:translation"/>
    <property type="evidence" value="ECO:0007669"/>
    <property type="project" value="InterPro"/>
</dbReference>
<dbReference type="Gene3D" id="3.30.70.330">
    <property type="match status" value="1"/>
</dbReference>
<dbReference type="EMBL" id="JASFZW010000012">
    <property type="protein sequence ID" value="KAK2076092.1"/>
    <property type="molecule type" value="Genomic_DNA"/>
</dbReference>
<feature type="region of interest" description="Disordered" evidence="8">
    <location>
        <begin position="230"/>
        <end position="296"/>
    </location>
</feature>
<keyword evidence="4 7" id="KW-0689">Ribosomal protein</keyword>
<feature type="compositionally biased region" description="Low complexity" evidence="8">
    <location>
        <begin position="582"/>
        <end position="606"/>
    </location>
</feature>
<dbReference type="PANTHER" id="PTHR11620">
    <property type="entry name" value="60S RIBOSOMAL PROTEIN L23A"/>
    <property type="match status" value="1"/>
</dbReference>
<accession>A0AAD9IH84</accession>
<dbReference type="GO" id="GO:0019843">
    <property type="term" value="F:rRNA binding"/>
    <property type="evidence" value="ECO:0007669"/>
    <property type="project" value="UniProtKB-KW"/>
</dbReference>
<name>A0AAD9IH84_PROWI</name>
<feature type="compositionally biased region" description="Pro residues" evidence="8">
    <location>
        <begin position="277"/>
        <end position="293"/>
    </location>
</feature>
<dbReference type="GO" id="GO:1990904">
    <property type="term" value="C:ribonucleoprotein complex"/>
    <property type="evidence" value="ECO:0007669"/>
    <property type="project" value="UniProtKB-KW"/>
</dbReference>
<organism evidence="10 11">
    <name type="scientific">Prototheca wickerhamii</name>
    <dbReference type="NCBI Taxonomy" id="3111"/>
    <lineage>
        <taxon>Eukaryota</taxon>
        <taxon>Viridiplantae</taxon>
        <taxon>Chlorophyta</taxon>
        <taxon>core chlorophytes</taxon>
        <taxon>Trebouxiophyceae</taxon>
        <taxon>Chlorellales</taxon>
        <taxon>Chlorellaceae</taxon>
        <taxon>Prototheca</taxon>
    </lineage>
</organism>
<dbReference type="InterPro" id="IPR005633">
    <property type="entry name" value="Ribosomal_uL23_N"/>
</dbReference>
<gene>
    <name evidence="10" type="ORF">QBZ16_001428</name>
</gene>
<dbReference type="InterPro" id="IPR012677">
    <property type="entry name" value="Nucleotide-bd_a/b_plait_sf"/>
</dbReference>
<reference evidence="10" key="1">
    <citation type="submission" date="2021-01" db="EMBL/GenBank/DDBJ databases">
        <authorList>
            <person name="Eckstrom K.M.E."/>
        </authorList>
    </citation>
    <scope>NUCLEOTIDE SEQUENCE</scope>
    <source>
        <strain evidence="10">UVCC 0001</strain>
    </source>
</reference>
<keyword evidence="11" id="KW-1185">Reference proteome</keyword>
<dbReference type="GO" id="GO:0005840">
    <property type="term" value="C:ribosome"/>
    <property type="evidence" value="ECO:0007669"/>
    <property type="project" value="UniProtKB-KW"/>
</dbReference>
<evidence type="ECO:0000256" key="4">
    <source>
        <dbReference type="ARBA" id="ARBA00022980"/>
    </source>
</evidence>
<evidence type="ECO:0000313" key="11">
    <source>
        <dbReference type="Proteomes" id="UP001255856"/>
    </source>
</evidence>
<keyword evidence="5 7" id="KW-0687">Ribonucleoprotein</keyword>
<dbReference type="FunFam" id="3.30.70.330:FF:000035">
    <property type="entry name" value="60S ribosomal protein L23a"/>
    <property type="match status" value="1"/>
</dbReference>
<dbReference type="HAMAP" id="MF_01369_A">
    <property type="entry name" value="Ribosomal_uL23_A"/>
    <property type="match status" value="1"/>
</dbReference>
<dbReference type="AlphaFoldDB" id="A0AAD9IH84"/>
<evidence type="ECO:0000256" key="1">
    <source>
        <dbReference type="ARBA" id="ARBA00006700"/>
    </source>
</evidence>
<dbReference type="GO" id="GO:0003735">
    <property type="term" value="F:structural constituent of ribosome"/>
    <property type="evidence" value="ECO:0007669"/>
    <property type="project" value="InterPro"/>
</dbReference>